<dbReference type="OrthoDB" id="6157510at2759"/>
<evidence type="ECO:0000313" key="2">
    <source>
        <dbReference type="EMBL" id="CAF1295572.1"/>
    </source>
</evidence>
<dbReference type="EMBL" id="CAJOBC010034882">
    <property type="protein sequence ID" value="CAF4109619.1"/>
    <property type="molecule type" value="Genomic_DNA"/>
</dbReference>
<evidence type="ECO:0000256" key="1">
    <source>
        <dbReference type="SAM" id="Phobius"/>
    </source>
</evidence>
<reference evidence="2" key="1">
    <citation type="submission" date="2021-02" db="EMBL/GenBank/DDBJ databases">
        <authorList>
            <person name="Nowell W R."/>
        </authorList>
    </citation>
    <scope>NUCLEOTIDE SEQUENCE</scope>
</reference>
<keyword evidence="1" id="KW-0472">Membrane</keyword>
<evidence type="ECO:0000313" key="3">
    <source>
        <dbReference type="EMBL" id="CAF4109619.1"/>
    </source>
</evidence>
<feature type="transmembrane region" description="Helical" evidence="1">
    <location>
        <begin position="182"/>
        <end position="204"/>
    </location>
</feature>
<keyword evidence="1" id="KW-0812">Transmembrane</keyword>
<gene>
    <name evidence="2" type="ORF">GPM918_LOCUS28257</name>
    <name evidence="3" type="ORF">SRO942_LOCUS28739</name>
</gene>
<evidence type="ECO:0000313" key="4">
    <source>
        <dbReference type="Proteomes" id="UP000663829"/>
    </source>
</evidence>
<comment type="caution">
    <text evidence="2">The sequence shown here is derived from an EMBL/GenBank/DDBJ whole genome shotgun (WGS) entry which is preliminary data.</text>
</comment>
<dbReference type="PANTHER" id="PTHR33444">
    <property type="entry name" value="SI:DKEY-19B23.12-RELATED"/>
    <property type="match status" value="1"/>
</dbReference>
<dbReference type="PANTHER" id="PTHR33444:SF2">
    <property type="entry name" value="MARVEL DOMAIN-CONTAINING PROTEIN"/>
    <property type="match status" value="1"/>
</dbReference>
<feature type="transmembrane region" description="Helical" evidence="1">
    <location>
        <begin position="91"/>
        <end position="119"/>
    </location>
</feature>
<feature type="transmembrane region" description="Helical" evidence="1">
    <location>
        <begin position="59"/>
        <end position="79"/>
    </location>
</feature>
<feature type="transmembrane region" description="Helical" evidence="1">
    <location>
        <begin position="131"/>
        <end position="152"/>
    </location>
</feature>
<organism evidence="2 4">
    <name type="scientific">Didymodactylos carnosus</name>
    <dbReference type="NCBI Taxonomy" id="1234261"/>
    <lineage>
        <taxon>Eukaryota</taxon>
        <taxon>Metazoa</taxon>
        <taxon>Spiralia</taxon>
        <taxon>Gnathifera</taxon>
        <taxon>Rotifera</taxon>
        <taxon>Eurotatoria</taxon>
        <taxon>Bdelloidea</taxon>
        <taxon>Philodinida</taxon>
        <taxon>Philodinidae</taxon>
        <taxon>Didymodactylos</taxon>
    </lineage>
</organism>
<keyword evidence="4" id="KW-1185">Reference proteome</keyword>
<keyword evidence="1" id="KW-1133">Transmembrane helix</keyword>
<dbReference type="Proteomes" id="UP000663829">
    <property type="component" value="Unassembled WGS sequence"/>
</dbReference>
<dbReference type="EMBL" id="CAJNOQ010012251">
    <property type="protein sequence ID" value="CAF1295572.1"/>
    <property type="molecule type" value="Genomic_DNA"/>
</dbReference>
<dbReference type="AlphaFoldDB" id="A0A815DBG8"/>
<dbReference type="Proteomes" id="UP000681722">
    <property type="component" value="Unassembled WGS sequence"/>
</dbReference>
<accession>A0A815DBG8</accession>
<dbReference type="InterPro" id="IPR040350">
    <property type="entry name" value="TMEM272"/>
</dbReference>
<protein>
    <submittedName>
        <fullName evidence="2">Uncharacterized protein</fullName>
    </submittedName>
</protein>
<sequence>MTSPVYHNIQSEVVLAPTNDTLLDIKEETHPLDVTGPTAGRRQSVKIPANLRSTFGSNYSLISFLLHLIIPILQLYIGIKYQGQCPIQPKIATWMIVNGAVGLVVACSGILIFVALLLLVTVICSPCGICLLVLMVPLIVLSTPFLFGWFLAGNFWIFSVRHTVQYSKHDTSTWCHPTLYQVAYWSIIIAYILFFINCIGGCAYKAYQQKQLRTEIKTGRVDLHDQIGVART</sequence>
<proteinExistence type="predicted"/>
<name>A0A815DBG8_9BILA</name>